<dbReference type="Gene3D" id="3.30.300.30">
    <property type="match status" value="1"/>
</dbReference>
<dbReference type="SUPFAM" id="SSF69593">
    <property type="entry name" value="Glycerol-3-phosphate (1)-acyltransferase"/>
    <property type="match status" value="1"/>
</dbReference>
<comment type="function">
    <text evidence="13">Plays a role in lysophospholipid acylation. Transfers fatty acids to the 1-position via an enzyme-bound acyl-ACP intermediate in the presence of ATP and magnesium. Its physiological function is to regenerate phosphatidylethanolamine from 2-acyl-glycero-3-phosphoethanolamine (2-acyl-GPE) formed by transacylation reactions or degradation by phospholipase A1.</text>
</comment>
<dbReference type="STRING" id="371042.NG99_25625"/>
<keyword evidence="5 13" id="KW-0808">Transferase</keyword>
<dbReference type="Pfam" id="PF00501">
    <property type="entry name" value="AMP-binding"/>
    <property type="match status" value="1"/>
</dbReference>
<dbReference type="GO" id="GO:0008654">
    <property type="term" value="P:phospholipid biosynthetic process"/>
    <property type="evidence" value="ECO:0007669"/>
    <property type="project" value="InterPro"/>
</dbReference>
<dbReference type="Gene3D" id="3.40.50.12780">
    <property type="entry name" value="N-terminal domain of ligase-like"/>
    <property type="match status" value="1"/>
</dbReference>
<dbReference type="AlphaFoldDB" id="A0A0A3YI40"/>
<dbReference type="GO" id="GO:0031956">
    <property type="term" value="F:medium-chain fatty acid-CoA ligase activity"/>
    <property type="evidence" value="ECO:0007669"/>
    <property type="project" value="TreeGrafter"/>
</dbReference>
<keyword evidence="3" id="KW-0997">Cell inner membrane</keyword>
<comment type="similarity">
    <text evidence="1">Belongs to the ATP-dependent AMP-binding enzyme family.</text>
</comment>
<dbReference type="EMBL" id="JRUQ01000097">
    <property type="protein sequence ID" value="KGT86432.1"/>
    <property type="molecule type" value="Genomic_DNA"/>
</dbReference>
<comment type="similarity">
    <text evidence="13">In the C-terminal section; belongs to the ATP-dependent AMP-binding enzyme family.</text>
</comment>
<evidence type="ECO:0000313" key="15">
    <source>
        <dbReference type="EMBL" id="KGT86432.1"/>
    </source>
</evidence>
<reference evidence="15 16" key="1">
    <citation type="submission" date="2014-10" db="EMBL/GenBank/DDBJ databases">
        <title>Genome sequence of Erwinia typographi M043b.</title>
        <authorList>
            <person name="Chan K.-G."/>
            <person name="Tan W.-S."/>
        </authorList>
    </citation>
    <scope>NUCLEOTIDE SEQUENCE [LARGE SCALE GENOMIC DNA]</scope>
    <source>
        <strain evidence="15 16">M043b</strain>
    </source>
</reference>
<dbReference type="RefSeq" id="WP_034899330.1">
    <property type="nucleotide sequence ID" value="NZ_JRUQ01000097.1"/>
</dbReference>
<keyword evidence="16" id="KW-1185">Reference proteome</keyword>
<evidence type="ECO:0000256" key="10">
    <source>
        <dbReference type="ARBA" id="ARBA00023136"/>
    </source>
</evidence>
<evidence type="ECO:0000256" key="9">
    <source>
        <dbReference type="ARBA" id="ARBA00022989"/>
    </source>
</evidence>
<keyword evidence="8 13" id="KW-0067">ATP-binding</keyword>
<keyword evidence="11 13" id="KW-0511">Multifunctional enzyme</keyword>
<dbReference type="eggNOG" id="COG0318">
    <property type="taxonomic scope" value="Bacteria"/>
</dbReference>
<dbReference type="HAMAP" id="MF_01162">
    <property type="entry name" value="Aas"/>
    <property type="match status" value="1"/>
</dbReference>
<evidence type="ECO:0000259" key="14">
    <source>
        <dbReference type="SMART" id="SM00563"/>
    </source>
</evidence>
<dbReference type="InterPro" id="IPR045851">
    <property type="entry name" value="AMP-bd_C_sf"/>
</dbReference>
<dbReference type="GO" id="GO:0008779">
    <property type="term" value="F:acyl-[acyl-carrier-protein]-phospholipid O-acyltransferase activity"/>
    <property type="evidence" value="ECO:0007669"/>
    <property type="project" value="UniProtKB-UniRule"/>
</dbReference>
<evidence type="ECO:0000256" key="11">
    <source>
        <dbReference type="ARBA" id="ARBA00023268"/>
    </source>
</evidence>
<accession>A0A0A3YI40</accession>
<protein>
    <recommendedName>
        <fullName evidence="13">Bifunctional protein Aas</fullName>
    </recommendedName>
    <domain>
        <recommendedName>
            <fullName evidence="13">2-acylglycerophosphoethanolamine acyltransferase</fullName>
            <ecNumber evidence="13">2.3.1.40</ecNumber>
        </recommendedName>
        <alternativeName>
            <fullName evidence="13">2-acyl-GPE acyltransferase</fullName>
        </alternativeName>
        <alternativeName>
            <fullName evidence="13">Acyl-[acyl-carrier-protein]--phospholipid O-acyltransferase</fullName>
        </alternativeName>
    </domain>
    <domain>
        <recommendedName>
            <fullName evidence="13">Acyl-[acyl-carrier-protein] synthetase</fullName>
            <ecNumber evidence="13">6.2.1.20</ecNumber>
        </recommendedName>
        <alternativeName>
            <fullName evidence="13">Acyl-ACP synthetase</fullName>
        </alternativeName>
        <alternativeName>
            <fullName evidence="13">Long-chain-fatty-acid--[acyl-carrier-protein] ligase</fullName>
        </alternativeName>
    </domain>
</protein>
<keyword evidence="10 13" id="KW-0472">Membrane</keyword>
<evidence type="ECO:0000256" key="1">
    <source>
        <dbReference type="ARBA" id="ARBA00006432"/>
    </source>
</evidence>
<evidence type="ECO:0000256" key="13">
    <source>
        <dbReference type="HAMAP-Rule" id="MF_01162"/>
    </source>
</evidence>
<dbReference type="SUPFAM" id="SSF56801">
    <property type="entry name" value="Acetyl-CoA synthetase-like"/>
    <property type="match status" value="1"/>
</dbReference>
<keyword evidence="7 13" id="KW-0547">Nucleotide-binding</keyword>
<feature type="domain" description="Phospholipid/glycerol acyltransferase" evidence="14">
    <location>
        <begin position="30"/>
        <end position="140"/>
    </location>
</feature>
<evidence type="ECO:0000256" key="8">
    <source>
        <dbReference type="ARBA" id="ARBA00022840"/>
    </source>
</evidence>
<keyword evidence="2 13" id="KW-1003">Cell membrane</keyword>
<dbReference type="PANTHER" id="PTHR43201:SF8">
    <property type="entry name" value="ACYL-COA SYNTHETASE FAMILY MEMBER 3"/>
    <property type="match status" value="1"/>
</dbReference>
<dbReference type="SMART" id="SM00563">
    <property type="entry name" value="PlsC"/>
    <property type="match status" value="1"/>
</dbReference>
<keyword evidence="6 13" id="KW-0812">Transmembrane</keyword>
<dbReference type="InterPro" id="IPR042099">
    <property type="entry name" value="ANL_N_sf"/>
</dbReference>
<gene>
    <name evidence="13" type="primary">aas</name>
    <name evidence="15" type="ORF">NG99_25625</name>
</gene>
<dbReference type="EC" id="6.2.1.20" evidence="13"/>
<keyword evidence="9 13" id="KW-1133">Transmembrane helix</keyword>
<comment type="catalytic activity">
    <reaction evidence="13">
        <text>a 2-acyl-sn-glycero-3-phosphoethanolamine + a fatty acyl-[ACP] = a 1,2-diacyl-sn-glycero-3-phosphoethanolamine + holo-[ACP]</text>
        <dbReference type="Rhea" id="RHEA:10304"/>
        <dbReference type="Rhea" id="RHEA-COMP:9685"/>
        <dbReference type="Rhea" id="RHEA-COMP:14125"/>
        <dbReference type="ChEBI" id="CHEBI:64479"/>
        <dbReference type="ChEBI" id="CHEBI:64612"/>
        <dbReference type="ChEBI" id="CHEBI:65213"/>
        <dbReference type="ChEBI" id="CHEBI:138651"/>
        <dbReference type="EC" id="2.3.1.40"/>
    </reaction>
</comment>
<dbReference type="EC" id="2.3.1.40" evidence="13"/>
<organism evidence="15 16">
    <name type="scientific">Erwinia typographi</name>
    <dbReference type="NCBI Taxonomy" id="371042"/>
    <lineage>
        <taxon>Bacteria</taxon>
        <taxon>Pseudomonadati</taxon>
        <taxon>Pseudomonadota</taxon>
        <taxon>Gammaproteobacteria</taxon>
        <taxon>Enterobacterales</taxon>
        <taxon>Erwiniaceae</taxon>
        <taxon>Erwinia</taxon>
    </lineage>
</organism>
<comment type="subcellular location">
    <subcellularLocation>
        <location evidence="13">Cell membrane</location>
        <topology evidence="13">Multi-pass membrane protein</topology>
    </subcellularLocation>
</comment>
<dbReference type="eggNOG" id="COG0204">
    <property type="taxonomic scope" value="Bacteria"/>
</dbReference>
<feature type="region of interest" description="Acyltransferase" evidence="13">
    <location>
        <begin position="15"/>
        <end position="138"/>
    </location>
</feature>
<keyword evidence="12 13" id="KW-0012">Acyltransferase</keyword>
<evidence type="ECO:0000256" key="5">
    <source>
        <dbReference type="ARBA" id="ARBA00022679"/>
    </source>
</evidence>
<dbReference type="InterPro" id="IPR002123">
    <property type="entry name" value="Plipid/glycerol_acylTrfase"/>
</dbReference>
<evidence type="ECO:0000256" key="3">
    <source>
        <dbReference type="ARBA" id="ARBA00022519"/>
    </source>
</evidence>
<evidence type="ECO:0000256" key="6">
    <source>
        <dbReference type="ARBA" id="ARBA00022692"/>
    </source>
</evidence>
<dbReference type="PROSITE" id="PS00455">
    <property type="entry name" value="AMP_BINDING"/>
    <property type="match status" value="1"/>
</dbReference>
<dbReference type="GO" id="GO:0006631">
    <property type="term" value="P:fatty acid metabolic process"/>
    <property type="evidence" value="ECO:0007669"/>
    <property type="project" value="InterPro"/>
</dbReference>
<comment type="similarity">
    <text evidence="13">In the N-terminal section; belongs to the 2-acyl-GPE acetyltransferase family.</text>
</comment>
<dbReference type="GO" id="GO:0005886">
    <property type="term" value="C:plasma membrane"/>
    <property type="evidence" value="ECO:0007669"/>
    <property type="project" value="UniProtKB-SubCell"/>
</dbReference>
<dbReference type="Proteomes" id="UP000030351">
    <property type="component" value="Unassembled WGS sequence"/>
</dbReference>
<evidence type="ECO:0000256" key="2">
    <source>
        <dbReference type="ARBA" id="ARBA00022475"/>
    </source>
</evidence>
<feature type="region of interest" description="AMP-binding" evidence="13">
    <location>
        <begin position="233"/>
        <end position="646"/>
    </location>
</feature>
<comment type="caution">
    <text evidence="15">The sequence shown here is derived from an EMBL/GenBank/DDBJ whole genome shotgun (WGS) entry which is preliminary data.</text>
</comment>
<dbReference type="GO" id="GO:0005524">
    <property type="term" value="F:ATP binding"/>
    <property type="evidence" value="ECO:0007669"/>
    <property type="project" value="UniProtKB-KW"/>
</dbReference>
<evidence type="ECO:0000256" key="12">
    <source>
        <dbReference type="ARBA" id="ARBA00023315"/>
    </source>
</evidence>
<keyword evidence="4 13" id="KW-0436">Ligase</keyword>
<dbReference type="CDD" id="cd07989">
    <property type="entry name" value="LPLAT_AGPAT-like"/>
    <property type="match status" value="1"/>
</dbReference>
<dbReference type="InterPro" id="IPR023775">
    <property type="entry name" value="Aas"/>
</dbReference>
<feature type="active site" evidence="13">
    <location>
        <position position="36"/>
    </location>
</feature>
<proteinExistence type="inferred from homology"/>
<evidence type="ECO:0000256" key="7">
    <source>
        <dbReference type="ARBA" id="ARBA00022741"/>
    </source>
</evidence>
<dbReference type="PANTHER" id="PTHR43201">
    <property type="entry name" value="ACYL-COA SYNTHETASE"/>
    <property type="match status" value="1"/>
</dbReference>
<dbReference type="InterPro" id="IPR020845">
    <property type="entry name" value="AMP-binding_CS"/>
</dbReference>
<sequence length="719" mass="79848">MLLSFFRLLFLVCFRTSLNGDLSGLYKEKVLIVPNHMSFLDGVLLALFLPVKPVFAVYSSISESWYMRHLRKIIDFVPLDPTKPMSVKHLVKMIGQGRPVVIFPEGRITVTGSLMKIYDGAGFVAAKSQATVVPLRIEGAEFSPFGRLAGVFKRRLFPRITLTVLPSTHIPMPEAPKARDRRKLAGEHLHHIMMEARMAVRPRETLYQAFLSARLRYGYFKPCIEDVNFQPDSYTGLLKKSLGVGRILERYTAPGEYIGLLLPNATVTAAAILGASLRGRIPAMLNYTAGVKGVSSALKAAEVKTVFTSRQFLDKGKLWHLPEEIGQVKWVFLEDLKDTVTAKDKLWILGHLMMPRLAEVRQQPEDAAMVLFTSGSEGHPKGVVHSHKSLLANVEQIRTVADFTPRDRFMSALPLFHAFGLTVGLFTPLMTGAQVFLYPSPLHYRIVPELVYDRNCTVLFGTSTFLGNYARFANPYDFARLRYVVAGAEKLQEGTRQAWMDKFGIRILEGYGVTECAPVVAINVPMAAKNHTVGRILPGMDSRLISVPGIEQGGLLQLRGPNIMKGYLRVEKPGVLEAPEADNGEGLMEPGWYDTGDIVSFDEHGFCQIQGRVKRFAKIAGEMVSLETVEQIALKASAEKQHAASMKPDGNRGEALVLFTTDGELSREQLQKAARELGSPELAVPRDIRFLKQLPLLGSGKPDFVTLRAMAENPENNNE</sequence>
<name>A0A0A3YI40_9GAMM</name>
<evidence type="ECO:0000256" key="4">
    <source>
        <dbReference type="ARBA" id="ARBA00022598"/>
    </source>
</evidence>
<dbReference type="GO" id="GO:0008922">
    <property type="term" value="F:long-chain fatty acid [acyl-carrier-protein] ligase activity"/>
    <property type="evidence" value="ECO:0007669"/>
    <property type="project" value="UniProtKB-UniRule"/>
</dbReference>
<comment type="catalytic activity">
    <reaction evidence="13">
        <text>a long-chain fatty acid + holo-[ACP] + ATP = a long-chain fatty acyl-[ACP] + AMP + diphosphate</text>
        <dbReference type="Rhea" id="RHEA:45588"/>
        <dbReference type="Rhea" id="RHEA-COMP:9685"/>
        <dbReference type="Rhea" id="RHEA-COMP:12682"/>
        <dbReference type="ChEBI" id="CHEBI:30616"/>
        <dbReference type="ChEBI" id="CHEBI:33019"/>
        <dbReference type="ChEBI" id="CHEBI:57560"/>
        <dbReference type="ChEBI" id="CHEBI:64479"/>
        <dbReference type="ChEBI" id="CHEBI:133243"/>
        <dbReference type="ChEBI" id="CHEBI:456215"/>
        <dbReference type="EC" id="6.2.1.20"/>
    </reaction>
</comment>
<dbReference type="InterPro" id="IPR000873">
    <property type="entry name" value="AMP-dep_synth/lig_dom"/>
</dbReference>
<evidence type="ECO:0000313" key="16">
    <source>
        <dbReference type="Proteomes" id="UP000030351"/>
    </source>
</evidence>
<dbReference type="NCBIfam" id="NF005959">
    <property type="entry name" value="PRK08043.1"/>
    <property type="match status" value="1"/>
</dbReference>
<dbReference type="Pfam" id="PF01553">
    <property type="entry name" value="Acyltransferase"/>
    <property type="match status" value="1"/>
</dbReference>
<dbReference type="OrthoDB" id="9803968at2"/>